<organism evidence="2 3">
    <name type="scientific">Lunasporangiospora selenospora</name>
    <dbReference type="NCBI Taxonomy" id="979761"/>
    <lineage>
        <taxon>Eukaryota</taxon>
        <taxon>Fungi</taxon>
        <taxon>Fungi incertae sedis</taxon>
        <taxon>Mucoromycota</taxon>
        <taxon>Mortierellomycotina</taxon>
        <taxon>Mortierellomycetes</taxon>
        <taxon>Mortierellales</taxon>
        <taxon>Mortierellaceae</taxon>
        <taxon>Lunasporangiospora</taxon>
    </lineage>
</organism>
<dbReference type="Proteomes" id="UP000780801">
    <property type="component" value="Unassembled WGS sequence"/>
</dbReference>
<name>A0A9P6K9G3_9FUNG</name>
<protein>
    <submittedName>
        <fullName evidence="2">Uncharacterized protein</fullName>
    </submittedName>
</protein>
<dbReference type="AlphaFoldDB" id="A0A9P6K9G3"/>
<accession>A0A9P6K9G3</accession>
<dbReference type="OrthoDB" id="2448611at2759"/>
<feature type="region of interest" description="Disordered" evidence="1">
    <location>
        <begin position="253"/>
        <end position="286"/>
    </location>
</feature>
<sequence>VIPQGSERERRPMFSHYEKRRKVKARAETMDWAKEMEFQKMSEGAIAEELKSVDSKIKELERKTTKGRKGLKEHEADQSLAAKNHRTVVRKENGKTDKDGIGGHRVEDEGGCEQKKTYRALQEAREKVRALRAIVQPQESQLRRLRKERSYWIGLCRAVRAKTPKSKDGPKAMAYTTPTAMDFTVEDSTRHLDISKLPEESITFAGTDPGIRTMTVTCAQTLGEIKAHVNRYAVLYGAEVDVEKTLGYSNLEPWPPPLEQGPSAKTVANASRSRVDSGSGEATRKSRPFKITAPQINEATGMRRIAKKRERRLKRPENSGAREALERLSDKEQVLKTAQTMEEIDRAHELHRESRGVLRAFEKCKARLKDLHNQRLRTRRAWGKLAAAEREYVKNHALEMLGSEVPS</sequence>
<dbReference type="EMBL" id="JAABOA010006163">
    <property type="protein sequence ID" value="KAF9570036.1"/>
    <property type="molecule type" value="Genomic_DNA"/>
</dbReference>
<keyword evidence="3" id="KW-1185">Reference proteome</keyword>
<gene>
    <name evidence="2" type="ORF">BGW38_008785</name>
</gene>
<reference evidence="2" key="1">
    <citation type="journal article" date="2020" name="Fungal Divers.">
        <title>Resolving the Mortierellaceae phylogeny through synthesis of multi-gene phylogenetics and phylogenomics.</title>
        <authorList>
            <person name="Vandepol N."/>
            <person name="Liber J."/>
            <person name="Desiro A."/>
            <person name="Na H."/>
            <person name="Kennedy M."/>
            <person name="Barry K."/>
            <person name="Grigoriev I.V."/>
            <person name="Miller A.N."/>
            <person name="O'Donnell K."/>
            <person name="Stajich J.E."/>
            <person name="Bonito G."/>
        </authorList>
    </citation>
    <scope>NUCLEOTIDE SEQUENCE</scope>
    <source>
        <strain evidence="2">KOD1015</strain>
    </source>
</reference>
<evidence type="ECO:0000313" key="2">
    <source>
        <dbReference type="EMBL" id="KAF9570036.1"/>
    </source>
</evidence>
<evidence type="ECO:0000256" key="1">
    <source>
        <dbReference type="SAM" id="MobiDB-lite"/>
    </source>
</evidence>
<proteinExistence type="predicted"/>
<feature type="non-terminal residue" evidence="2">
    <location>
        <position position="407"/>
    </location>
</feature>
<comment type="caution">
    <text evidence="2">The sequence shown here is derived from an EMBL/GenBank/DDBJ whole genome shotgun (WGS) entry which is preliminary data.</text>
</comment>
<evidence type="ECO:0000313" key="3">
    <source>
        <dbReference type="Proteomes" id="UP000780801"/>
    </source>
</evidence>
<feature type="non-terminal residue" evidence="2">
    <location>
        <position position="1"/>
    </location>
</feature>